<dbReference type="InterPro" id="IPR050090">
    <property type="entry name" value="Tyrosine_recombinase_XerCD"/>
</dbReference>
<dbReference type="CDD" id="cd01189">
    <property type="entry name" value="INT_ICEBs1_C_like"/>
    <property type="match status" value="1"/>
</dbReference>
<protein>
    <submittedName>
        <fullName evidence="3">Integrase</fullName>
    </submittedName>
</protein>
<keyword evidence="1" id="KW-0233">DNA recombination</keyword>
<reference evidence="3 5" key="1">
    <citation type="submission" date="2018-06" db="EMBL/GenBank/DDBJ databases">
        <authorList>
            <consortium name="Pathogen Informatics"/>
            <person name="Doyle S."/>
        </authorList>
    </citation>
    <scope>NUCLEOTIDE SEQUENCE [LARGE SCALE GENOMIC DNA]</scope>
    <source>
        <strain evidence="3 5">NCTC11460</strain>
    </source>
</reference>
<dbReference type="SUPFAM" id="SSF56349">
    <property type="entry name" value="DNA breaking-rejoining enzymes"/>
    <property type="match status" value="1"/>
</dbReference>
<evidence type="ECO:0000256" key="1">
    <source>
        <dbReference type="ARBA" id="ARBA00023172"/>
    </source>
</evidence>
<dbReference type="GO" id="GO:0015074">
    <property type="term" value="P:DNA integration"/>
    <property type="evidence" value="ECO:0007669"/>
    <property type="project" value="InterPro"/>
</dbReference>
<evidence type="ECO:0000259" key="2">
    <source>
        <dbReference type="PROSITE" id="PS51898"/>
    </source>
</evidence>
<accession>A0A379C8H0</accession>
<feature type="domain" description="Tyr recombinase" evidence="2">
    <location>
        <begin position="173"/>
        <end position="363"/>
    </location>
</feature>
<dbReference type="InterPro" id="IPR002104">
    <property type="entry name" value="Integrase_catalytic"/>
</dbReference>
<dbReference type="PANTHER" id="PTHR30349">
    <property type="entry name" value="PHAGE INTEGRASE-RELATED"/>
    <property type="match status" value="1"/>
</dbReference>
<evidence type="ECO:0000313" key="5">
    <source>
        <dbReference type="Proteomes" id="UP000255101"/>
    </source>
</evidence>
<dbReference type="InterPro" id="IPR013762">
    <property type="entry name" value="Integrase-like_cat_sf"/>
</dbReference>
<dbReference type="PANTHER" id="PTHR30349:SF64">
    <property type="entry name" value="PROPHAGE INTEGRASE INTD-RELATED"/>
    <property type="match status" value="1"/>
</dbReference>
<organism evidence="3 5">
    <name type="scientific">Peptostreptococcus anaerobius</name>
    <dbReference type="NCBI Taxonomy" id="1261"/>
    <lineage>
        <taxon>Bacteria</taxon>
        <taxon>Bacillati</taxon>
        <taxon>Bacillota</taxon>
        <taxon>Clostridia</taxon>
        <taxon>Peptostreptococcales</taxon>
        <taxon>Peptostreptococcaceae</taxon>
        <taxon>Peptostreptococcus</taxon>
    </lineage>
</organism>
<dbReference type="Pfam" id="PF00589">
    <property type="entry name" value="Phage_integrase"/>
    <property type="match status" value="1"/>
</dbReference>
<evidence type="ECO:0000313" key="4">
    <source>
        <dbReference type="EMBL" id="SUB62075.1"/>
    </source>
</evidence>
<dbReference type="AlphaFoldDB" id="A0A379C8H0"/>
<dbReference type="EMBL" id="UGTB01000003">
    <property type="protein sequence ID" value="SUB57995.1"/>
    <property type="molecule type" value="Genomic_DNA"/>
</dbReference>
<name>A0A379C8H0_9FIRM</name>
<dbReference type="Proteomes" id="UP000255101">
    <property type="component" value="Unassembled WGS sequence"/>
</dbReference>
<dbReference type="EMBL" id="UGTB01000004">
    <property type="protein sequence ID" value="SUB62075.1"/>
    <property type="molecule type" value="Genomic_DNA"/>
</dbReference>
<dbReference type="RefSeq" id="WP_019595759.1">
    <property type="nucleotide sequence ID" value="NZ_FOVA01000025.1"/>
</dbReference>
<evidence type="ECO:0000313" key="3">
    <source>
        <dbReference type="EMBL" id="SUB57995.1"/>
    </source>
</evidence>
<proteinExistence type="predicted"/>
<dbReference type="PROSITE" id="PS51898">
    <property type="entry name" value="TYR_RECOMBINASE"/>
    <property type="match status" value="1"/>
</dbReference>
<dbReference type="GO" id="GO:0003677">
    <property type="term" value="F:DNA binding"/>
    <property type="evidence" value="ECO:0007669"/>
    <property type="project" value="InterPro"/>
</dbReference>
<dbReference type="InterPro" id="IPR011010">
    <property type="entry name" value="DNA_brk_join_enz"/>
</dbReference>
<gene>
    <name evidence="3" type="primary">Int-Tn_1</name>
    <name evidence="4" type="synonym">Int-Tn_2</name>
    <name evidence="3" type="ORF">NCTC11460_00029</name>
    <name evidence="4" type="ORF">NCTC11460_02083</name>
</gene>
<dbReference type="Gene3D" id="1.10.443.10">
    <property type="entry name" value="Intergrase catalytic core"/>
    <property type="match status" value="1"/>
</dbReference>
<dbReference type="GO" id="GO:0006310">
    <property type="term" value="P:DNA recombination"/>
    <property type="evidence" value="ECO:0007669"/>
    <property type="project" value="UniProtKB-KW"/>
</dbReference>
<sequence>MRAEKLNDGRVKYVEEFKNPITNKRQRVSVTYEKHSKKNEKLAQKELILKIEKKTKQTLTHKKNIYQDLTLGELSKEFLKDKVELKNSTLDTYKRGVNNLFSAIDKDIRLSKINNTLLINNLIDDCQTKTNIKYLKILLTWGKENDFIENFPNKPFNRVSKKINKTDKINSINKKLYLEKEEVNKILEDIKSHKSYYGEMIYCLVILLINTGLRIGEAMALNYDDIDDDNILTVDKTLFNKNIQTPKSISSYRKLAVNDAVVECINKTKEIKKKHGLDNTNIIFTNMKGRHTSYSQLHKILKEYTGNYGFHIFRHTHASFLAEMGVSLDQIQRRLGHENDMITKKIYVHITEKIKEKDNELFRSLELL</sequence>